<keyword evidence="1" id="KW-0732">Signal</keyword>
<dbReference type="Pfam" id="PF00903">
    <property type="entry name" value="Glyoxalase"/>
    <property type="match status" value="1"/>
</dbReference>
<dbReference type="Gene3D" id="3.10.180.10">
    <property type="entry name" value="2,3-Dihydroxybiphenyl 1,2-Dioxygenase, domain 1"/>
    <property type="match status" value="1"/>
</dbReference>
<dbReference type="PROSITE" id="PS51819">
    <property type="entry name" value="VOC"/>
    <property type="match status" value="1"/>
</dbReference>
<keyword evidence="3" id="KW-0223">Dioxygenase</keyword>
<keyword evidence="3" id="KW-0560">Oxidoreductase</keyword>
<evidence type="ECO:0000259" key="2">
    <source>
        <dbReference type="PROSITE" id="PS51819"/>
    </source>
</evidence>
<gene>
    <name evidence="3" type="ORF">SAMN05444167_1615</name>
</gene>
<dbReference type="InterPro" id="IPR029068">
    <property type="entry name" value="Glyas_Bleomycin-R_OHBP_Dase"/>
</dbReference>
<feature type="chain" id="PRO_5009241467" evidence="1">
    <location>
        <begin position="26"/>
        <end position="277"/>
    </location>
</feature>
<sequence length="277" mass="30127">MDGTMKNNLARLALLSALTLSALHAQVESPSAAQKPAIVGIAHVAMRVADLRASRAFYEKLGFAQPFEITKDGKVTEAFIKLNDRQYLELYPADTGQTAAFLHVCFEAVNLPGLYPIYTANGIVAPPVRKAGAGNMLLAWKGPEGQTEEITEYLPGSKHSNDFGQHLGTDRIATHLAAAVVPMKDPAVTAEYFIQKMNFVDGGIREGARVTSPAGEKDSSFAFLPEASPEKLVLVFTGVRENETLRKLKERGLTAVVQQHRVLVRDPDGNLIVFTLR</sequence>
<evidence type="ECO:0000313" key="4">
    <source>
        <dbReference type="Proteomes" id="UP000182427"/>
    </source>
</evidence>
<evidence type="ECO:0000313" key="3">
    <source>
        <dbReference type="EMBL" id="SDF17522.1"/>
    </source>
</evidence>
<keyword evidence="4" id="KW-1185">Reference proteome</keyword>
<feature type="signal peptide" evidence="1">
    <location>
        <begin position="1"/>
        <end position="25"/>
    </location>
</feature>
<name>A0A1G7IXR4_9BACT</name>
<dbReference type="InterPro" id="IPR004360">
    <property type="entry name" value="Glyas_Fos-R_dOase_dom"/>
</dbReference>
<feature type="domain" description="VOC" evidence="2">
    <location>
        <begin position="40"/>
        <end position="153"/>
    </location>
</feature>
<evidence type="ECO:0000256" key="1">
    <source>
        <dbReference type="SAM" id="SignalP"/>
    </source>
</evidence>
<accession>A0A1G7IXR4</accession>
<dbReference type="CDD" id="cd06587">
    <property type="entry name" value="VOC"/>
    <property type="match status" value="1"/>
</dbReference>
<dbReference type="Proteomes" id="UP000182427">
    <property type="component" value="Chromosome I"/>
</dbReference>
<proteinExistence type="predicted"/>
<dbReference type="InterPro" id="IPR037523">
    <property type="entry name" value="VOC_core"/>
</dbReference>
<organism evidence="3 4">
    <name type="scientific">Terriglobus roseus</name>
    <dbReference type="NCBI Taxonomy" id="392734"/>
    <lineage>
        <taxon>Bacteria</taxon>
        <taxon>Pseudomonadati</taxon>
        <taxon>Acidobacteriota</taxon>
        <taxon>Terriglobia</taxon>
        <taxon>Terriglobales</taxon>
        <taxon>Acidobacteriaceae</taxon>
        <taxon>Terriglobus</taxon>
    </lineage>
</organism>
<dbReference type="AlphaFoldDB" id="A0A1G7IXR4"/>
<dbReference type="EMBL" id="LT629690">
    <property type="protein sequence ID" value="SDF17522.1"/>
    <property type="molecule type" value="Genomic_DNA"/>
</dbReference>
<protein>
    <submittedName>
        <fullName evidence="3">Glyoxalase/Bleomycin resistance protein/Dioxygenase superfamily protein</fullName>
    </submittedName>
</protein>
<dbReference type="GO" id="GO:0051213">
    <property type="term" value="F:dioxygenase activity"/>
    <property type="evidence" value="ECO:0007669"/>
    <property type="project" value="UniProtKB-KW"/>
</dbReference>
<dbReference type="SUPFAM" id="SSF54593">
    <property type="entry name" value="Glyoxalase/Bleomycin resistance protein/Dihydroxybiphenyl dioxygenase"/>
    <property type="match status" value="1"/>
</dbReference>
<reference evidence="3 4" key="1">
    <citation type="submission" date="2016-10" db="EMBL/GenBank/DDBJ databases">
        <authorList>
            <person name="de Groot N.N."/>
        </authorList>
    </citation>
    <scope>NUCLEOTIDE SEQUENCE [LARGE SCALE GENOMIC DNA]</scope>
    <source>
        <strain evidence="3 4">GAS232</strain>
    </source>
</reference>
<dbReference type="OrthoDB" id="115162at2"/>